<comment type="subcellular location">
    <subcellularLocation>
        <location evidence="1 8">Cytoplasm</location>
    </subcellularLocation>
</comment>
<dbReference type="InterPro" id="IPR010084">
    <property type="entry name" value="FabZ"/>
</dbReference>
<comment type="catalytic activity">
    <reaction evidence="8">
        <text>a (3R)-hydroxyacyl-[ACP] = a (2E)-enoyl-[ACP] + H2O</text>
        <dbReference type="Rhea" id="RHEA:13097"/>
        <dbReference type="Rhea" id="RHEA-COMP:9925"/>
        <dbReference type="Rhea" id="RHEA-COMP:9945"/>
        <dbReference type="ChEBI" id="CHEBI:15377"/>
        <dbReference type="ChEBI" id="CHEBI:78784"/>
        <dbReference type="ChEBI" id="CHEBI:78827"/>
        <dbReference type="EC" id="4.2.1.59"/>
    </reaction>
</comment>
<dbReference type="PANTHER" id="PTHR30272:SF1">
    <property type="entry name" value="3-HYDROXYACYL-[ACYL-CARRIER-PROTEIN] DEHYDRATASE"/>
    <property type="match status" value="1"/>
</dbReference>
<keyword evidence="3 8" id="KW-0444">Lipid biosynthesis</keyword>
<comment type="caution">
    <text evidence="10">The sequence shown here is derived from an EMBL/GenBank/DDBJ whole genome shotgun (WGS) entry which is preliminary data.</text>
</comment>
<evidence type="ECO:0000256" key="9">
    <source>
        <dbReference type="SAM" id="Phobius"/>
    </source>
</evidence>
<dbReference type="Gene3D" id="3.10.129.10">
    <property type="entry name" value="Hotdog Thioesterase"/>
    <property type="match status" value="1"/>
</dbReference>
<sequence length="153" mass="17414">MEKKEINLKEIFKLLPHRYPFLMIDKIIEIDAEREYVKAIKNVTINEPFFMGHFPGYPIMPGVLILEAMAQAAGAGLMIIFPEYREKLFVLAGIDKARFRQPIYPGDTIIIEVKGFKRKGHIIKTTVIAKVNEKIVAEAEITAGILNKEKADE</sequence>
<protein>
    <recommendedName>
        <fullName evidence="8">3-hydroxyacyl-[acyl-carrier-protein] dehydratase FabZ</fullName>
        <ecNumber evidence="8">4.2.1.59</ecNumber>
    </recommendedName>
    <alternativeName>
        <fullName evidence="8">(3R)-hydroxymyristoyl-[acyl-carrier-protein] dehydratase</fullName>
        <shortName evidence="8">(3R)-hydroxymyristoyl-ACP dehydrase</shortName>
    </alternativeName>
    <alternativeName>
        <fullName evidence="8">Beta-hydroxyacyl-ACP dehydratase</fullName>
    </alternativeName>
</protein>
<reference evidence="12 13" key="1">
    <citation type="submission" date="2018-01" db="EMBL/GenBank/DDBJ databases">
        <title>Metagenomic assembled genomes from two thermal pools in the Uzon Caldera, Kamchatka, Russia.</title>
        <authorList>
            <person name="Wilkins L."/>
            <person name="Ettinger C."/>
        </authorList>
    </citation>
    <scope>NUCLEOTIDE SEQUENCE [LARGE SCALE GENOMIC DNA]</scope>
    <source>
        <strain evidence="11">ARK-04</strain>
        <strain evidence="10">ZAV-08</strain>
    </source>
</reference>
<dbReference type="NCBIfam" id="NF000582">
    <property type="entry name" value="PRK00006.1"/>
    <property type="match status" value="1"/>
</dbReference>
<evidence type="ECO:0000256" key="1">
    <source>
        <dbReference type="ARBA" id="ARBA00004496"/>
    </source>
</evidence>
<feature type="transmembrane region" description="Helical" evidence="9">
    <location>
        <begin position="59"/>
        <end position="81"/>
    </location>
</feature>
<dbReference type="EMBL" id="PNIK01000001">
    <property type="protein sequence ID" value="PMP69253.1"/>
    <property type="molecule type" value="Genomic_DNA"/>
</dbReference>
<dbReference type="InterPro" id="IPR013114">
    <property type="entry name" value="FabA_FabZ"/>
</dbReference>
<evidence type="ECO:0000256" key="8">
    <source>
        <dbReference type="HAMAP-Rule" id="MF_00406"/>
    </source>
</evidence>
<accession>A0A2N7PQS1</accession>
<keyword evidence="9" id="KW-0472">Membrane</keyword>
<keyword evidence="9" id="KW-1133">Transmembrane helix</keyword>
<dbReference type="FunFam" id="3.10.129.10:FF:000001">
    <property type="entry name" value="3-hydroxyacyl-[acyl-carrier-protein] dehydratase FabZ"/>
    <property type="match status" value="1"/>
</dbReference>
<dbReference type="GO" id="GO:0005737">
    <property type="term" value="C:cytoplasm"/>
    <property type="evidence" value="ECO:0007669"/>
    <property type="project" value="UniProtKB-SubCell"/>
</dbReference>
<evidence type="ECO:0000313" key="13">
    <source>
        <dbReference type="Proteomes" id="UP000235619"/>
    </source>
</evidence>
<evidence type="ECO:0000256" key="6">
    <source>
        <dbReference type="ARBA" id="ARBA00023239"/>
    </source>
</evidence>
<comment type="similarity">
    <text evidence="8">Belongs to the thioester dehydratase family. FabZ subfamily.</text>
</comment>
<dbReference type="GO" id="GO:0009245">
    <property type="term" value="P:lipid A biosynthetic process"/>
    <property type="evidence" value="ECO:0007669"/>
    <property type="project" value="UniProtKB-UniRule"/>
</dbReference>
<evidence type="ECO:0000256" key="3">
    <source>
        <dbReference type="ARBA" id="ARBA00022516"/>
    </source>
</evidence>
<evidence type="ECO:0000256" key="4">
    <source>
        <dbReference type="ARBA" id="ARBA00022556"/>
    </source>
</evidence>
<evidence type="ECO:0000313" key="10">
    <source>
        <dbReference type="EMBL" id="PMP69253.1"/>
    </source>
</evidence>
<keyword evidence="4 8" id="KW-0441">Lipid A biosynthesis</keyword>
<dbReference type="PANTHER" id="PTHR30272">
    <property type="entry name" value="3-HYDROXYACYL-[ACYL-CARRIER-PROTEIN] DEHYDRATASE"/>
    <property type="match status" value="1"/>
</dbReference>
<evidence type="ECO:0000256" key="5">
    <source>
        <dbReference type="ARBA" id="ARBA00023098"/>
    </source>
</evidence>
<dbReference type="EMBL" id="PNJD01000265">
    <property type="protein sequence ID" value="PMP96578.1"/>
    <property type="molecule type" value="Genomic_DNA"/>
</dbReference>
<dbReference type="Pfam" id="PF07977">
    <property type="entry name" value="FabA"/>
    <property type="match status" value="1"/>
</dbReference>
<evidence type="ECO:0000256" key="2">
    <source>
        <dbReference type="ARBA" id="ARBA00022490"/>
    </source>
</evidence>
<gene>
    <name evidence="8 10" type="primary">fabZ</name>
    <name evidence="11" type="ORF">C0169_04445</name>
    <name evidence="10" type="ORF">C0190_00115</name>
</gene>
<keyword evidence="9" id="KW-0812">Transmembrane</keyword>
<dbReference type="NCBIfam" id="TIGR01750">
    <property type="entry name" value="fabZ"/>
    <property type="match status" value="1"/>
</dbReference>
<evidence type="ECO:0000313" key="11">
    <source>
        <dbReference type="EMBL" id="PMP96578.1"/>
    </source>
</evidence>
<keyword evidence="6 8" id="KW-0456">Lyase</keyword>
<dbReference type="GO" id="GO:0016020">
    <property type="term" value="C:membrane"/>
    <property type="evidence" value="ECO:0007669"/>
    <property type="project" value="GOC"/>
</dbReference>
<dbReference type="Proteomes" id="UP000235619">
    <property type="component" value="Unassembled WGS sequence"/>
</dbReference>
<keyword evidence="2 8" id="KW-0963">Cytoplasm</keyword>
<dbReference type="SUPFAM" id="SSF54637">
    <property type="entry name" value="Thioesterase/thiol ester dehydrase-isomerase"/>
    <property type="match status" value="1"/>
</dbReference>
<dbReference type="EC" id="4.2.1.59" evidence="8"/>
<dbReference type="HAMAP" id="MF_00406">
    <property type="entry name" value="FabZ"/>
    <property type="match status" value="1"/>
</dbReference>
<dbReference type="CDD" id="cd01288">
    <property type="entry name" value="FabZ"/>
    <property type="match status" value="1"/>
</dbReference>
<dbReference type="GO" id="GO:0019171">
    <property type="term" value="F:(3R)-hydroxyacyl-[acyl-carrier-protein] dehydratase activity"/>
    <property type="evidence" value="ECO:0007669"/>
    <property type="project" value="UniProtKB-EC"/>
</dbReference>
<organism evidence="10 12">
    <name type="scientific">Thermodesulfobacterium geofontis</name>
    <dbReference type="NCBI Taxonomy" id="1295609"/>
    <lineage>
        <taxon>Bacteria</taxon>
        <taxon>Pseudomonadati</taxon>
        <taxon>Thermodesulfobacteriota</taxon>
        <taxon>Thermodesulfobacteria</taxon>
        <taxon>Thermodesulfobacteriales</taxon>
        <taxon>Thermodesulfobacteriaceae</taxon>
        <taxon>Thermodesulfobacterium</taxon>
    </lineage>
</organism>
<comment type="function">
    <text evidence="7 8">Involved in unsaturated fatty acids biosynthesis. Catalyzes the dehydration of short chain beta-hydroxyacyl-ACPs and long chain saturated and unsaturated beta-hydroxyacyl-ACPs.</text>
</comment>
<dbReference type="AlphaFoldDB" id="A0A2N7PQS1"/>
<proteinExistence type="inferred from homology"/>
<feature type="active site" evidence="8">
    <location>
        <position position="53"/>
    </location>
</feature>
<keyword evidence="5 8" id="KW-0443">Lipid metabolism</keyword>
<evidence type="ECO:0000313" key="12">
    <source>
        <dbReference type="Proteomes" id="UP000235460"/>
    </source>
</evidence>
<evidence type="ECO:0000256" key="7">
    <source>
        <dbReference type="ARBA" id="ARBA00025049"/>
    </source>
</evidence>
<dbReference type="InterPro" id="IPR029069">
    <property type="entry name" value="HotDog_dom_sf"/>
</dbReference>
<dbReference type="Proteomes" id="UP000235460">
    <property type="component" value="Unassembled WGS sequence"/>
</dbReference>
<name>A0A2N7PQS1_9BACT</name>
<dbReference type="GO" id="GO:0006633">
    <property type="term" value="P:fatty acid biosynthetic process"/>
    <property type="evidence" value="ECO:0007669"/>
    <property type="project" value="UniProtKB-UniRule"/>
</dbReference>